<reference evidence="10 11" key="1">
    <citation type="submission" date="2022-08" db="EMBL/GenBank/DDBJ databases">
        <title>Algoriphagus sp. CAU 1643 isolated from mud.</title>
        <authorList>
            <person name="Kim W."/>
        </authorList>
    </citation>
    <scope>NUCLEOTIDE SEQUENCE [LARGE SCALE GENOMIC DNA]</scope>
    <source>
        <strain evidence="10 11">CAU 1643</strain>
    </source>
</reference>
<sequence length="581" mass="63699">MKKQQEKRVSIQKVFATIVWPRRKQLLLGLGLIIISRLSGLVLPGASKYLIDDVIPSSDLNLLKWLILAVVAAIVIQSVTSYALTQILSVEAQNLIAKLRSQVQSHIIRLPIRFFDNTKTGELVSRIMSDVEGVRNLVGTGFAQMIGGVLTAVVSLILLISISPLMTLYVLVPVAVFGLVSLKAFGKIRPIFRERGKINAQVTGRLTETLGGIRVIKGFNAEAQEIKTFEKGVDQLFQNVKASLTATSFVTSAGTLLLGLASAGIMGIGGWMIMEGKMTFGDFLAFTLYLGFMIAPIVQMSNIGSQLTEAFAGLDRTEEIMNAPLESDDKKRTLNLHEFRGDIRFDRVSFAYEEGKEVVHEVSFDAPAGSVTALVGTSGSGKTTIAGLAASFLTPDSGKISLDGHDLNEITLESYRSRLGVVLQDDFLFEGTIRENILFPRPDATEEQLFAAVKAAHVGEFTDRFEEGLDTLIGERGVKLSGGQRQRIAIARAILADPKILILDEATSNLDTESETLIQASLKELMKGRTTFVIAHRLSTIRQADQILVIEQGRIVERGKHEELIALQGRYFQLYTYQARI</sequence>
<dbReference type="SUPFAM" id="SSF90123">
    <property type="entry name" value="ABC transporter transmembrane region"/>
    <property type="match status" value="1"/>
</dbReference>
<dbReference type="PROSITE" id="PS50893">
    <property type="entry name" value="ABC_TRANSPORTER_2"/>
    <property type="match status" value="1"/>
</dbReference>
<dbReference type="Gene3D" id="1.20.1560.10">
    <property type="entry name" value="ABC transporter type 1, transmembrane domain"/>
    <property type="match status" value="1"/>
</dbReference>
<dbReference type="SUPFAM" id="SSF52540">
    <property type="entry name" value="P-loop containing nucleoside triphosphate hydrolases"/>
    <property type="match status" value="1"/>
</dbReference>
<evidence type="ECO:0000256" key="3">
    <source>
        <dbReference type="ARBA" id="ARBA00022741"/>
    </source>
</evidence>
<dbReference type="InterPro" id="IPR039421">
    <property type="entry name" value="Type_1_exporter"/>
</dbReference>
<feature type="transmembrane region" description="Helical" evidence="7">
    <location>
        <begin position="136"/>
        <end position="160"/>
    </location>
</feature>
<dbReference type="Pfam" id="PF00005">
    <property type="entry name" value="ABC_tran"/>
    <property type="match status" value="1"/>
</dbReference>
<name>A0ABT2G431_9BACT</name>
<comment type="caution">
    <text evidence="10">The sequence shown here is derived from an EMBL/GenBank/DDBJ whole genome shotgun (WGS) entry which is preliminary data.</text>
</comment>
<dbReference type="Proteomes" id="UP001206788">
    <property type="component" value="Unassembled WGS sequence"/>
</dbReference>
<dbReference type="Gene3D" id="3.40.50.300">
    <property type="entry name" value="P-loop containing nucleotide triphosphate hydrolases"/>
    <property type="match status" value="1"/>
</dbReference>
<dbReference type="PANTHER" id="PTHR43394:SF1">
    <property type="entry name" value="ATP-BINDING CASSETTE SUB-FAMILY B MEMBER 10, MITOCHONDRIAL"/>
    <property type="match status" value="1"/>
</dbReference>
<feature type="transmembrane region" description="Helical" evidence="7">
    <location>
        <begin position="65"/>
        <end position="84"/>
    </location>
</feature>
<evidence type="ECO:0000259" key="9">
    <source>
        <dbReference type="PROSITE" id="PS50929"/>
    </source>
</evidence>
<organism evidence="10 11">
    <name type="scientific">Algoriphagus limi</name>
    <dbReference type="NCBI Taxonomy" id="2975273"/>
    <lineage>
        <taxon>Bacteria</taxon>
        <taxon>Pseudomonadati</taxon>
        <taxon>Bacteroidota</taxon>
        <taxon>Cytophagia</taxon>
        <taxon>Cytophagales</taxon>
        <taxon>Cyclobacteriaceae</taxon>
        <taxon>Algoriphagus</taxon>
    </lineage>
</organism>
<dbReference type="GO" id="GO:0005524">
    <property type="term" value="F:ATP binding"/>
    <property type="evidence" value="ECO:0007669"/>
    <property type="project" value="UniProtKB-KW"/>
</dbReference>
<protein>
    <submittedName>
        <fullName evidence="10">ABC transporter ATP-binding protein/permease</fullName>
    </submittedName>
</protein>
<dbReference type="InterPro" id="IPR027417">
    <property type="entry name" value="P-loop_NTPase"/>
</dbReference>
<dbReference type="Pfam" id="PF00664">
    <property type="entry name" value="ABC_membrane"/>
    <property type="match status" value="1"/>
</dbReference>
<dbReference type="RefSeq" id="WP_259413718.1">
    <property type="nucleotide sequence ID" value="NZ_JANWGH010000001.1"/>
</dbReference>
<dbReference type="InterPro" id="IPR017871">
    <property type="entry name" value="ABC_transporter-like_CS"/>
</dbReference>
<evidence type="ECO:0000256" key="6">
    <source>
        <dbReference type="ARBA" id="ARBA00023136"/>
    </source>
</evidence>
<gene>
    <name evidence="10" type="ORF">NY014_06330</name>
</gene>
<feature type="transmembrane region" description="Helical" evidence="7">
    <location>
        <begin position="280"/>
        <end position="298"/>
    </location>
</feature>
<feature type="transmembrane region" description="Helical" evidence="7">
    <location>
        <begin position="166"/>
        <end position="185"/>
    </location>
</feature>
<accession>A0ABT2G431</accession>
<dbReference type="PANTHER" id="PTHR43394">
    <property type="entry name" value="ATP-DEPENDENT PERMEASE MDL1, MITOCHONDRIAL"/>
    <property type="match status" value="1"/>
</dbReference>
<dbReference type="PROSITE" id="PS00211">
    <property type="entry name" value="ABC_TRANSPORTER_1"/>
    <property type="match status" value="1"/>
</dbReference>
<dbReference type="InterPro" id="IPR003593">
    <property type="entry name" value="AAA+_ATPase"/>
</dbReference>
<evidence type="ECO:0000256" key="4">
    <source>
        <dbReference type="ARBA" id="ARBA00022840"/>
    </source>
</evidence>
<dbReference type="SMART" id="SM00382">
    <property type="entry name" value="AAA"/>
    <property type="match status" value="1"/>
</dbReference>
<evidence type="ECO:0000256" key="2">
    <source>
        <dbReference type="ARBA" id="ARBA00022692"/>
    </source>
</evidence>
<evidence type="ECO:0000259" key="8">
    <source>
        <dbReference type="PROSITE" id="PS50893"/>
    </source>
</evidence>
<comment type="subcellular location">
    <subcellularLocation>
        <location evidence="1">Cell membrane</location>
        <topology evidence="1">Multi-pass membrane protein</topology>
    </subcellularLocation>
</comment>
<keyword evidence="11" id="KW-1185">Reference proteome</keyword>
<dbReference type="InterPro" id="IPR036640">
    <property type="entry name" value="ABC1_TM_sf"/>
</dbReference>
<evidence type="ECO:0000313" key="11">
    <source>
        <dbReference type="Proteomes" id="UP001206788"/>
    </source>
</evidence>
<dbReference type="EMBL" id="JANWGH010000001">
    <property type="protein sequence ID" value="MCS5490036.1"/>
    <property type="molecule type" value="Genomic_DNA"/>
</dbReference>
<keyword evidence="5 7" id="KW-1133">Transmembrane helix</keyword>
<feature type="transmembrane region" description="Helical" evidence="7">
    <location>
        <begin position="26"/>
        <end position="45"/>
    </location>
</feature>
<evidence type="ECO:0000313" key="10">
    <source>
        <dbReference type="EMBL" id="MCS5490036.1"/>
    </source>
</evidence>
<dbReference type="PROSITE" id="PS50929">
    <property type="entry name" value="ABC_TM1F"/>
    <property type="match status" value="1"/>
</dbReference>
<dbReference type="InterPro" id="IPR011527">
    <property type="entry name" value="ABC1_TM_dom"/>
</dbReference>
<keyword evidence="3" id="KW-0547">Nucleotide-binding</keyword>
<dbReference type="InterPro" id="IPR003439">
    <property type="entry name" value="ABC_transporter-like_ATP-bd"/>
</dbReference>
<feature type="domain" description="ABC transmembrane type-1" evidence="9">
    <location>
        <begin position="27"/>
        <end position="309"/>
    </location>
</feature>
<keyword evidence="4 10" id="KW-0067">ATP-binding</keyword>
<evidence type="ECO:0000256" key="7">
    <source>
        <dbReference type="SAM" id="Phobius"/>
    </source>
</evidence>
<keyword evidence="2 7" id="KW-0812">Transmembrane</keyword>
<keyword evidence="6 7" id="KW-0472">Membrane</keyword>
<proteinExistence type="predicted"/>
<evidence type="ECO:0000256" key="1">
    <source>
        <dbReference type="ARBA" id="ARBA00004651"/>
    </source>
</evidence>
<dbReference type="CDD" id="cd07346">
    <property type="entry name" value="ABC_6TM_exporters"/>
    <property type="match status" value="1"/>
</dbReference>
<evidence type="ECO:0000256" key="5">
    <source>
        <dbReference type="ARBA" id="ARBA00022989"/>
    </source>
</evidence>
<feature type="transmembrane region" description="Helical" evidence="7">
    <location>
        <begin position="249"/>
        <end position="274"/>
    </location>
</feature>
<feature type="domain" description="ABC transporter" evidence="8">
    <location>
        <begin position="343"/>
        <end position="577"/>
    </location>
</feature>